<dbReference type="AlphaFoldDB" id="A0A4R7P6I7"/>
<proteinExistence type="inferred from homology"/>
<gene>
    <name evidence="3" type="ORF">DFR24_3281</name>
</gene>
<evidence type="ECO:0000256" key="2">
    <source>
        <dbReference type="RuleBase" id="RU003707"/>
    </source>
</evidence>
<accession>A0A4R7P6I7</accession>
<dbReference type="Gene3D" id="3.90.226.10">
    <property type="entry name" value="2-enoyl-CoA Hydratase, Chain A, domain 1"/>
    <property type="match status" value="1"/>
</dbReference>
<dbReference type="RefSeq" id="WP_133882419.1">
    <property type="nucleotide sequence ID" value="NZ_MWIN01000018.1"/>
</dbReference>
<comment type="caution">
    <text evidence="3">The sequence shown here is derived from an EMBL/GenBank/DDBJ whole genome shotgun (WGS) entry which is preliminary data.</text>
</comment>
<dbReference type="PANTHER" id="PTHR11941:SF54">
    <property type="entry name" value="ENOYL-COA HYDRATASE, MITOCHONDRIAL"/>
    <property type="match status" value="1"/>
</dbReference>
<keyword evidence="4" id="KW-1185">Reference proteome</keyword>
<dbReference type="EMBL" id="SOBT01000009">
    <property type="protein sequence ID" value="TDU28901.1"/>
    <property type="molecule type" value="Genomic_DNA"/>
</dbReference>
<organism evidence="3 4">
    <name type="scientific">Panacagrimonas perspica</name>
    <dbReference type="NCBI Taxonomy" id="381431"/>
    <lineage>
        <taxon>Bacteria</taxon>
        <taxon>Pseudomonadati</taxon>
        <taxon>Pseudomonadota</taxon>
        <taxon>Gammaproteobacteria</taxon>
        <taxon>Nevskiales</taxon>
        <taxon>Nevskiaceae</taxon>
        <taxon>Panacagrimonas</taxon>
    </lineage>
</organism>
<dbReference type="Pfam" id="PF00378">
    <property type="entry name" value="ECH_1"/>
    <property type="match status" value="1"/>
</dbReference>
<dbReference type="OrthoDB" id="9807606at2"/>
<protein>
    <submittedName>
        <fullName evidence="3">Enoyl-CoA hydratase/carnithine racemase</fullName>
    </submittedName>
</protein>
<name>A0A4R7P6I7_9GAMM</name>
<dbReference type="GO" id="GO:0006635">
    <property type="term" value="P:fatty acid beta-oxidation"/>
    <property type="evidence" value="ECO:0007669"/>
    <property type="project" value="TreeGrafter"/>
</dbReference>
<dbReference type="InterPro" id="IPR001753">
    <property type="entry name" value="Enoyl-CoA_hydra/iso"/>
</dbReference>
<dbReference type="InterPro" id="IPR018376">
    <property type="entry name" value="Enoyl-CoA_hyd/isom_CS"/>
</dbReference>
<dbReference type="InterPro" id="IPR029045">
    <property type="entry name" value="ClpP/crotonase-like_dom_sf"/>
</dbReference>
<dbReference type="GO" id="GO:0003824">
    <property type="term" value="F:catalytic activity"/>
    <property type="evidence" value="ECO:0007669"/>
    <property type="project" value="InterPro"/>
</dbReference>
<dbReference type="PANTHER" id="PTHR11941">
    <property type="entry name" value="ENOYL-COA HYDRATASE-RELATED"/>
    <property type="match status" value="1"/>
</dbReference>
<dbReference type="PROSITE" id="PS00166">
    <property type="entry name" value="ENOYL_COA_HYDRATASE"/>
    <property type="match status" value="1"/>
</dbReference>
<dbReference type="SUPFAM" id="SSF52096">
    <property type="entry name" value="ClpP/crotonase"/>
    <property type="match status" value="1"/>
</dbReference>
<evidence type="ECO:0000313" key="4">
    <source>
        <dbReference type="Proteomes" id="UP000295341"/>
    </source>
</evidence>
<evidence type="ECO:0000256" key="1">
    <source>
        <dbReference type="ARBA" id="ARBA00005254"/>
    </source>
</evidence>
<dbReference type="CDD" id="cd06558">
    <property type="entry name" value="crotonase-like"/>
    <property type="match status" value="1"/>
</dbReference>
<evidence type="ECO:0000313" key="3">
    <source>
        <dbReference type="EMBL" id="TDU28901.1"/>
    </source>
</evidence>
<dbReference type="Proteomes" id="UP000295341">
    <property type="component" value="Unassembled WGS sequence"/>
</dbReference>
<sequence>MSVEGVLERQMRGAVAELKMVYRPHNLLGPALLDAIVSELDAARREGAKAVVIRSGLRHFSAGAEIELFDAMVENKGEGKLGIDCVGFLRALETYPLPIVASIHGICVGGGFELALACDYILCSANSKIGSVEATLGLHPLMGAIQRVTQRAGALRAKEMSILARRYDPATLERWGLINQVVADEHLEAKTFEIAEELAAGPTIAHTATKHLTRIACDQGVAAADDAMAEIQKPIWASRDLKTGLSAYRSSGGPTKAVFAGN</sequence>
<comment type="similarity">
    <text evidence="1 2">Belongs to the enoyl-CoA hydratase/isomerase family.</text>
</comment>
<reference evidence="3 4" key="1">
    <citation type="submission" date="2019-03" db="EMBL/GenBank/DDBJ databases">
        <title>Genomic Encyclopedia of Type Strains, Phase IV (KMG-IV): sequencing the most valuable type-strain genomes for metagenomic binning, comparative biology and taxonomic classification.</title>
        <authorList>
            <person name="Goeker M."/>
        </authorList>
    </citation>
    <scope>NUCLEOTIDE SEQUENCE [LARGE SCALE GENOMIC DNA]</scope>
    <source>
        <strain evidence="3 4">DSM 26377</strain>
    </source>
</reference>